<protein>
    <submittedName>
        <fullName evidence="1">Uncharacterized protein</fullName>
    </submittedName>
</protein>
<dbReference type="GeneID" id="84592484"/>
<reference evidence="1" key="2">
    <citation type="submission" date="2025-08" db="UniProtKB">
        <authorList>
            <consortium name="RefSeq"/>
        </authorList>
    </citation>
    <scope>IDENTIFICATION</scope>
</reference>
<organism evidence="1">
    <name type="scientific">Aspergillus niger</name>
    <dbReference type="NCBI Taxonomy" id="5061"/>
    <lineage>
        <taxon>Eukaryota</taxon>
        <taxon>Fungi</taxon>
        <taxon>Dikarya</taxon>
        <taxon>Ascomycota</taxon>
        <taxon>Pezizomycotina</taxon>
        <taxon>Eurotiomycetes</taxon>
        <taxon>Eurotiomycetidae</taxon>
        <taxon>Eurotiales</taxon>
        <taxon>Aspergillaceae</taxon>
        <taxon>Aspergillus</taxon>
        <taxon>Aspergillus subgen. Circumdati</taxon>
    </lineage>
</organism>
<evidence type="ECO:0000313" key="1">
    <source>
        <dbReference type="RefSeq" id="XP_059605529.1"/>
    </source>
</evidence>
<accession>A0AAJ8BX86</accession>
<proteinExistence type="predicted"/>
<dbReference type="RefSeq" id="XP_059605529.1">
    <property type="nucleotide sequence ID" value="XM_059750710.1"/>
</dbReference>
<dbReference type="AlphaFoldDB" id="A0AAJ8BX86"/>
<dbReference type="VEuPathDB" id="FungiDB:An12g01810"/>
<sequence length="124" mass="14441">MKSMKLQELISLQTRLILLRLKDKPSKGVYREIYNLSQLEDCRSTPRLLDHAVEKQDSSDELPGGFIMDLEDVEQHTNLTKDDVCLVALEQLEYWSLIEGQHNGALLFHKDELLEDLKARLYKQ</sequence>
<reference evidence="1" key="1">
    <citation type="submission" date="2025-02" db="EMBL/GenBank/DDBJ databases">
        <authorList>
            <consortium name="NCBI Genome Project"/>
        </authorList>
    </citation>
    <scope>NUCLEOTIDE SEQUENCE</scope>
</reference>
<dbReference type="KEGG" id="ang:An12g01810"/>
<gene>
    <name evidence="1" type="ORF">An12g01810</name>
</gene>
<name>A0AAJ8BX86_ASPNG</name>